<feature type="compositionally biased region" description="Low complexity" evidence="1">
    <location>
        <begin position="109"/>
        <end position="124"/>
    </location>
</feature>
<dbReference type="Proteomes" id="UP000070168">
    <property type="component" value="Unassembled WGS sequence"/>
</dbReference>
<comment type="caution">
    <text evidence="2">The sequence shown here is derived from an EMBL/GenBank/DDBJ whole genome shotgun (WGS) entry which is preliminary data.</text>
</comment>
<gene>
    <name evidence="2" type="ORF">PGRI_032640</name>
</gene>
<evidence type="ECO:0000313" key="2">
    <source>
        <dbReference type="EMBL" id="KXG49394.1"/>
    </source>
</evidence>
<dbReference type="EMBL" id="LHQR01000065">
    <property type="protein sequence ID" value="KXG49394.1"/>
    <property type="molecule type" value="Genomic_DNA"/>
</dbReference>
<feature type="region of interest" description="Disordered" evidence="1">
    <location>
        <begin position="60"/>
        <end position="136"/>
    </location>
</feature>
<proteinExistence type="predicted"/>
<keyword evidence="3" id="KW-1185">Reference proteome</keyword>
<name>A0A135LKC7_PENPA</name>
<protein>
    <submittedName>
        <fullName evidence="2">Uncharacterized protein</fullName>
    </submittedName>
</protein>
<dbReference type="OrthoDB" id="4362946at2759"/>
<feature type="compositionally biased region" description="Low complexity" evidence="1">
    <location>
        <begin position="89"/>
        <end position="98"/>
    </location>
</feature>
<dbReference type="RefSeq" id="XP_040647930.1">
    <property type="nucleotide sequence ID" value="XM_040790977.1"/>
</dbReference>
<feature type="region of interest" description="Disordered" evidence="1">
    <location>
        <begin position="477"/>
        <end position="513"/>
    </location>
</feature>
<evidence type="ECO:0000313" key="3">
    <source>
        <dbReference type="Proteomes" id="UP000070168"/>
    </source>
</evidence>
<reference evidence="2 3" key="1">
    <citation type="journal article" date="2016" name="BMC Genomics">
        <title>Genome sequencing and secondary metabolism of the postharvest pathogen Penicillium griseofulvum.</title>
        <authorList>
            <person name="Banani H."/>
            <person name="Marcet-Houben M."/>
            <person name="Ballester A.R."/>
            <person name="Abbruscato P."/>
            <person name="Gonzalez-Candelas L."/>
            <person name="Gabaldon T."/>
            <person name="Spadaro D."/>
        </authorList>
    </citation>
    <scope>NUCLEOTIDE SEQUENCE [LARGE SCALE GENOMIC DNA]</scope>
    <source>
        <strain evidence="2 3">PG3</strain>
    </source>
</reference>
<sequence length="513" mass="57211">MRRLCCSLICCGRRNDKSPVQPIIRLVPDEESPVQSPVQTPVISPVQPIIRLVPEEEEPKVKKLTLHQKVVEKAPRPPKAKPPKPLKPLKPGKVQKPTAPKKKVKPQKKTTSSSEATSSNEEYSLPSPPLHNYRTDFTPEISGVHLNSAEYSDIEVSETSLGSDSELNSAEHIDFEMEETSPGDGLLIHSPEELLNSTLEEMLMYSAGIAQKGMEHGKSSSNDTSEVLPFGWTKEDQKPSAAQVATYRAKGAQLQRWLEDPNEPNCYISPIMTTINDLLQAPSPRTFEVGSAGLDDPCDLMDGGEPESVGLITTGHHYRYTTISDRVTDPKVLEAFQREYANNSYAHICGPGLLVAHSIFRYDNFQWNEIGHAVYTIDRPIDTLKYIMFRHVINEETEPYILKVLYPRLGLRFKIQQFEPCQKIERGTPEYEELLGTKLGKAAAILLISSLPRGTRRIARAVIWNVGGKIMVRFEVESTTDEEIPGDPKEAPGEAPDDHSYASDNLYEESEGG</sequence>
<feature type="compositionally biased region" description="Basic residues" evidence="1">
    <location>
        <begin position="99"/>
        <end position="108"/>
    </location>
</feature>
<feature type="compositionally biased region" description="Basic and acidic residues" evidence="1">
    <location>
        <begin position="486"/>
        <end position="501"/>
    </location>
</feature>
<accession>A0A135LKC7</accession>
<organism evidence="2 3">
    <name type="scientific">Penicillium patulum</name>
    <name type="common">Penicillium griseofulvum</name>
    <dbReference type="NCBI Taxonomy" id="5078"/>
    <lineage>
        <taxon>Eukaryota</taxon>
        <taxon>Fungi</taxon>
        <taxon>Dikarya</taxon>
        <taxon>Ascomycota</taxon>
        <taxon>Pezizomycotina</taxon>
        <taxon>Eurotiomycetes</taxon>
        <taxon>Eurotiomycetidae</taxon>
        <taxon>Eurotiales</taxon>
        <taxon>Aspergillaceae</taxon>
        <taxon>Penicillium</taxon>
    </lineage>
</organism>
<dbReference type="GeneID" id="63706277"/>
<dbReference type="AlphaFoldDB" id="A0A135LKC7"/>
<dbReference type="STRING" id="5078.A0A135LKC7"/>
<evidence type="ECO:0000256" key="1">
    <source>
        <dbReference type="SAM" id="MobiDB-lite"/>
    </source>
</evidence>